<dbReference type="EMBL" id="CAJVPT010026619">
    <property type="protein sequence ID" value="CAG8680162.1"/>
    <property type="molecule type" value="Genomic_DNA"/>
</dbReference>
<dbReference type="Proteomes" id="UP000789525">
    <property type="component" value="Unassembled WGS sequence"/>
</dbReference>
<organism evidence="1 2">
    <name type="scientific">Acaulospora colombiana</name>
    <dbReference type="NCBI Taxonomy" id="27376"/>
    <lineage>
        <taxon>Eukaryota</taxon>
        <taxon>Fungi</taxon>
        <taxon>Fungi incertae sedis</taxon>
        <taxon>Mucoromycota</taxon>
        <taxon>Glomeromycotina</taxon>
        <taxon>Glomeromycetes</taxon>
        <taxon>Diversisporales</taxon>
        <taxon>Acaulosporaceae</taxon>
        <taxon>Acaulospora</taxon>
    </lineage>
</organism>
<sequence length="80" mass="8950">MPFAHIFSSKLATFISDNLSYLFEITPSYLQRYVDSRGHNHLTGKDQGSKSQITVAGPKKEGDPLDRSAWLPNGGWEPEL</sequence>
<evidence type="ECO:0000313" key="2">
    <source>
        <dbReference type="Proteomes" id="UP000789525"/>
    </source>
</evidence>
<accession>A0ACA9P024</accession>
<keyword evidence="2" id="KW-1185">Reference proteome</keyword>
<gene>
    <name evidence="1" type="ORF">ACOLOM_LOCUS9302</name>
</gene>
<name>A0ACA9P024_9GLOM</name>
<proteinExistence type="predicted"/>
<reference evidence="1" key="1">
    <citation type="submission" date="2021-06" db="EMBL/GenBank/DDBJ databases">
        <authorList>
            <person name="Kallberg Y."/>
            <person name="Tangrot J."/>
            <person name="Rosling A."/>
        </authorList>
    </citation>
    <scope>NUCLEOTIDE SEQUENCE</scope>
    <source>
        <strain evidence="1">CL356</strain>
    </source>
</reference>
<protein>
    <submittedName>
        <fullName evidence="1">12404_t:CDS:1</fullName>
    </submittedName>
</protein>
<evidence type="ECO:0000313" key="1">
    <source>
        <dbReference type="EMBL" id="CAG8680162.1"/>
    </source>
</evidence>
<comment type="caution">
    <text evidence="1">The sequence shown here is derived from an EMBL/GenBank/DDBJ whole genome shotgun (WGS) entry which is preliminary data.</text>
</comment>